<sequence>MTATVYTGRATNWLGVIVSGLLLVPLVGLTATNSVDTTVVLVGLLALIGLLAEVATASDVRATCGRQGVSFYWGVAGWPRASYRLDDIAEATIATIPWWAVSYGLWWTPWRTVCTVRIGPALRLRLDNGRTVTVTVPDPHAALDALRSASTGGYS</sequence>
<reference evidence="2" key="1">
    <citation type="submission" date="2020-05" db="EMBL/GenBank/DDBJ databases">
        <authorList>
            <person name="Chiriac C."/>
            <person name="Salcher M."/>
            <person name="Ghai R."/>
            <person name="Kavagutti S V."/>
        </authorList>
    </citation>
    <scope>NUCLEOTIDE SEQUENCE</scope>
</reference>
<proteinExistence type="predicted"/>
<protein>
    <submittedName>
        <fullName evidence="2">Unannotated protein</fullName>
    </submittedName>
</protein>
<dbReference type="EMBL" id="CAEZYQ010000051">
    <property type="protein sequence ID" value="CAB4771754.1"/>
    <property type="molecule type" value="Genomic_DNA"/>
</dbReference>
<keyword evidence="1" id="KW-0472">Membrane</keyword>
<feature type="transmembrane region" description="Helical" evidence="1">
    <location>
        <begin position="37"/>
        <end position="57"/>
    </location>
</feature>
<keyword evidence="1" id="KW-1133">Transmembrane helix</keyword>
<evidence type="ECO:0000313" key="2">
    <source>
        <dbReference type="EMBL" id="CAB4771754.1"/>
    </source>
</evidence>
<gene>
    <name evidence="2" type="ORF">UFOPK2761_03433</name>
</gene>
<organism evidence="2">
    <name type="scientific">freshwater metagenome</name>
    <dbReference type="NCBI Taxonomy" id="449393"/>
    <lineage>
        <taxon>unclassified sequences</taxon>
        <taxon>metagenomes</taxon>
        <taxon>ecological metagenomes</taxon>
    </lineage>
</organism>
<feature type="transmembrane region" description="Helical" evidence="1">
    <location>
        <begin position="12"/>
        <end position="31"/>
    </location>
</feature>
<name>A0A6J6VJF5_9ZZZZ</name>
<accession>A0A6J6VJF5</accession>
<dbReference type="AlphaFoldDB" id="A0A6J6VJF5"/>
<keyword evidence="1" id="KW-0812">Transmembrane</keyword>
<evidence type="ECO:0000256" key="1">
    <source>
        <dbReference type="SAM" id="Phobius"/>
    </source>
</evidence>